<dbReference type="InterPro" id="IPR006311">
    <property type="entry name" value="TAT_signal"/>
</dbReference>
<evidence type="ECO:0000313" key="4">
    <source>
        <dbReference type="EMBL" id="GGF75120.1"/>
    </source>
</evidence>
<dbReference type="InterPro" id="IPR032623">
    <property type="entry name" value="FecR_N"/>
</dbReference>
<dbReference type="PANTHER" id="PTHR30273:SF2">
    <property type="entry name" value="PROTEIN FECR"/>
    <property type="match status" value="1"/>
</dbReference>
<dbReference type="InterPro" id="IPR012373">
    <property type="entry name" value="Ferrdict_sens_TM"/>
</dbReference>
<dbReference type="InterPro" id="IPR006860">
    <property type="entry name" value="FecR"/>
</dbReference>
<evidence type="ECO:0000259" key="3">
    <source>
        <dbReference type="Pfam" id="PF16220"/>
    </source>
</evidence>
<dbReference type="Pfam" id="PF16220">
    <property type="entry name" value="DUF4880"/>
    <property type="match status" value="1"/>
</dbReference>
<feature type="transmembrane region" description="Helical" evidence="1">
    <location>
        <begin position="92"/>
        <end position="110"/>
    </location>
</feature>
<dbReference type="AlphaFoldDB" id="A0A917CA68"/>
<evidence type="ECO:0000313" key="5">
    <source>
        <dbReference type="Proteomes" id="UP000606044"/>
    </source>
</evidence>
<keyword evidence="5" id="KW-1185">Reference proteome</keyword>
<reference evidence="4" key="1">
    <citation type="journal article" date="2014" name="Int. J. Syst. Evol. Microbiol.">
        <title>Complete genome sequence of Corynebacterium casei LMG S-19264T (=DSM 44701T), isolated from a smear-ripened cheese.</title>
        <authorList>
            <consortium name="US DOE Joint Genome Institute (JGI-PGF)"/>
            <person name="Walter F."/>
            <person name="Albersmeier A."/>
            <person name="Kalinowski J."/>
            <person name="Ruckert C."/>
        </authorList>
    </citation>
    <scope>NUCLEOTIDE SEQUENCE</scope>
    <source>
        <strain evidence="4">CCM 7897</strain>
    </source>
</reference>
<organism evidence="4 5">
    <name type="scientific">Azorhizobium oxalatiphilum</name>
    <dbReference type="NCBI Taxonomy" id="980631"/>
    <lineage>
        <taxon>Bacteria</taxon>
        <taxon>Pseudomonadati</taxon>
        <taxon>Pseudomonadota</taxon>
        <taxon>Alphaproteobacteria</taxon>
        <taxon>Hyphomicrobiales</taxon>
        <taxon>Xanthobacteraceae</taxon>
        <taxon>Azorhizobium</taxon>
    </lineage>
</organism>
<dbReference type="PANTHER" id="PTHR30273">
    <property type="entry name" value="PERIPLASMIC SIGNAL SENSOR AND SIGMA FACTOR ACTIVATOR FECR-RELATED"/>
    <property type="match status" value="1"/>
</dbReference>
<dbReference type="Gene3D" id="2.60.120.1440">
    <property type="match status" value="1"/>
</dbReference>
<evidence type="ECO:0000256" key="1">
    <source>
        <dbReference type="SAM" id="Phobius"/>
    </source>
</evidence>
<gene>
    <name evidence="4" type="ORF">GCM10007301_38750</name>
</gene>
<protein>
    <submittedName>
        <fullName evidence="4">Iron dicitrate transporter FecR</fullName>
    </submittedName>
</protein>
<comment type="caution">
    <text evidence="4">The sequence shown here is derived from an EMBL/GenBank/DDBJ whole genome shotgun (WGS) entry which is preliminary data.</text>
</comment>
<dbReference type="Pfam" id="PF04773">
    <property type="entry name" value="FecR"/>
    <property type="match status" value="1"/>
</dbReference>
<dbReference type="GO" id="GO:0016989">
    <property type="term" value="F:sigma factor antagonist activity"/>
    <property type="evidence" value="ECO:0007669"/>
    <property type="project" value="TreeGrafter"/>
</dbReference>
<dbReference type="PROSITE" id="PS51318">
    <property type="entry name" value="TAT"/>
    <property type="match status" value="1"/>
</dbReference>
<name>A0A917CA68_9HYPH</name>
<keyword evidence="1" id="KW-0812">Transmembrane</keyword>
<dbReference type="EMBL" id="BMCT01000006">
    <property type="protein sequence ID" value="GGF75120.1"/>
    <property type="molecule type" value="Genomic_DNA"/>
</dbReference>
<feature type="domain" description="FecR N-terminal" evidence="3">
    <location>
        <begin position="24"/>
        <end position="60"/>
    </location>
</feature>
<dbReference type="Proteomes" id="UP000606044">
    <property type="component" value="Unassembled WGS sequence"/>
</dbReference>
<feature type="domain" description="FecR protein" evidence="2">
    <location>
        <begin position="120"/>
        <end position="212"/>
    </location>
</feature>
<proteinExistence type="predicted"/>
<keyword evidence="1" id="KW-1133">Transmembrane helix</keyword>
<reference evidence="4" key="2">
    <citation type="submission" date="2020-09" db="EMBL/GenBank/DDBJ databases">
        <authorList>
            <person name="Sun Q."/>
            <person name="Sedlacek I."/>
        </authorList>
    </citation>
    <scope>NUCLEOTIDE SEQUENCE</scope>
    <source>
        <strain evidence="4">CCM 7897</strain>
    </source>
</reference>
<accession>A0A917CA68</accession>
<dbReference type="RefSeq" id="WP_188581639.1">
    <property type="nucleotide sequence ID" value="NZ_BMCT01000006.1"/>
</dbReference>
<keyword evidence="1" id="KW-0472">Membrane</keyword>
<sequence length="333" mass="35211">MDDRRQRQAIDKDPTIDRGIALDARDWIVRLTSGDVSAAELAQFRQWCARSPQHQRAFAQERAFWHELQGLGSTAPQMAGPRARPARMGRRVFLAGTGAAAVAASAALVAPRLEAWWQADYTTAIGQQAEIALPDGSIANLNTDSAIALAFSPTFRLVRLLKGEAEFTVRPDASAPFRVAALGGNSDATGTVFAVKSFGNLATVTVSEGAVRVTGPAAPDARPDAAAGILLSSAQQTSYHPGAPPAPAAPADTGMALAWRSGRVIFEGRPFASAIDELGRYVAEPIMLGPGVARQEPVSAIFSTADALSAVEAVARTQHLTVRRIPRVMILIT</sequence>
<evidence type="ECO:0000259" key="2">
    <source>
        <dbReference type="Pfam" id="PF04773"/>
    </source>
</evidence>
<dbReference type="PIRSF" id="PIRSF018266">
    <property type="entry name" value="FecR"/>
    <property type="match status" value="1"/>
</dbReference>